<name>A0A7Y3SUU1_9CLOT</name>
<proteinExistence type="predicted"/>
<gene>
    <name evidence="1" type="ORF">HLQ16_07515</name>
</gene>
<protein>
    <submittedName>
        <fullName evidence="1">Uncharacterized protein</fullName>
    </submittedName>
</protein>
<comment type="caution">
    <text evidence="1">The sequence shown here is derived from an EMBL/GenBank/DDBJ whole genome shotgun (WGS) entry which is preliminary data.</text>
</comment>
<accession>A0A7Y3SUU1</accession>
<dbReference type="EMBL" id="JABEYB010000005">
    <property type="protein sequence ID" value="NNU75776.1"/>
    <property type="molecule type" value="Genomic_DNA"/>
</dbReference>
<sequence>MTNICLLLSKYEKDVKLEVLIPSARTIMNNLGVLESEKITIENEKNDVEVCYCEKGIVTFG</sequence>
<dbReference type="RefSeq" id="WP_171296545.1">
    <property type="nucleotide sequence ID" value="NZ_CP087098.1"/>
</dbReference>
<dbReference type="AlphaFoldDB" id="A0A7Y3SUU1"/>
<evidence type="ECO:0000313" key="1">
    <source>
        <dbReference type="EMBL" id="NNU75776.1"/>
    </source>
</evidence>
<dbReference type="Proteomes" id="UP000531659">
    <property type="component" value="Unassembled WGS sequence"/>
</dbReference>
<reference evidence="1 2" key="1">
    <citation type="submission" date="2020-05" db="EMBL/GenBank/DDBJ databases">
        <title>Complete genome of Clostridium estertheticum subspecies estertheticum, isolated from Vacuum packed lamb meat from New Zealand imported to Switzerland.</title>
        <authorList>
            <person name="Wambui J."/>
            <person name="Stevens M.J.A."/>
            <person name="Stephan R."/>
        </authorList>
    </citation>
    <scope>NUCLEOTIDE SEQUENCE [LARGE SCALE GENOMIC DNA]</scope>
    <source>
        <strain evidence="1 2">CEST001</strain>
    </source>
</reference>
<organism evidence="1 2">
    <name type="scientific">Clostridium estertheticum</name>
    <dbReference type="NCBI Taxonomy" id="238834"/>
    <lineage>
        <taxon>Bacteria</taxon>
        <taxon>Bacillati</taxon>
        <taxon>Bacillota</taxon>
        <taxon>Clostridia</taxon>
        <taxon>Eubacteriales</taxon>
        <taxon>Clostridiaceae</taxon>
        <taxon>Clostridium</taxon>
    </lineage>
</organism>
<evidence type="ECO:0000313" key="2">
    <source>
        <dbReference type="Proteomes" id="UP000531659"/>
    </source>
</evidence>